<dbReference type="Proteomes" id="UP001464891">
    <property type="component" value="Unassembled WGS sequence"/>
</dbReference>
<dbReference type="InterPro" id="IPR050706">
    <property type="entry name" value="Cyclic-di-GMP_PDE-like"/>
</dbReference>
<dbReference type="SMART" id="SM00052">
    <property type="entry name" value="EAL"/>
    <property type="match status" value="1"/>
</dbReference>
<proteinExistence type="predicted"/>
<dbReference type="RefSeq" id="WP_190439687.1">
    <property type="nucleotide sequence ID" value="NZ_JAMPKM010000003.1"/>
</dbReference>
<dbReference type="Pfam" id="PF00563">
    <property type="entry name" value="EAL"/>
    <property type="match status" value="1"/>
</dbReference>
<reference evidence="2 3" key="1">
    <citation type="submission" date="2022-04" db="EMBL/GenBank/DDBJ databases">
        <title>Positive selection, recombination, and allopatry shape intraspecific diversity of widespread and dominant cyanobacteria.</title>
        <authorList>
            <person name="Wei J."/>
            <person name="Shu W."/>
            <person name="Hu C."/>
        </authorList>
    </citation>
    <scope>NUCLEOTIDE SEQUENCE [LARGE SCALE GENOMIC DNA]</scope>
    <source>
        <strain evidence="2 3">GB2-A4</strain>
    </source>
</reference>
<accession>A0ABV0J5M8</accession>
<dbReference type="CDD" id="cd01948">
    <property type="entry name" value="EAL"/>
    <property type="match status" value="1"/>
</dbReference>
<sequence>MSPIDTSVLSNSFKLIIQPHNPEVKQCLHGLGFQNLPNIPQLLYLAVTDQQLIEVCLQIGQTVSDESQLLSRCFFTRSPLNSEGLLIEFLHAQPLSALTASIKYSWFFEVLINQTLFFKYQPVFNLSSGNVIAHECLARATGKNGAAFSGKQLVDAALSSRCVHEFDELARKTCLEAIANFNTEQTFFINVLPNAIIQNPQALAQNFQQVFDLGLRPQQIVFELTEVEALLDCPELSELVPWIREQGFGIAVDDLCGNVSFDHYFTGFYPDLIKLDRQLVHGCSQHALQQVLIKSFLHSAHELGILVLAEGLEDIADIEFCRELGVDFGQGYGLGMPELTLQEQPLNWSALDLPELLSGDPPAAQTTESRSWFNLSESGSWEPKLIAPWERLEK</sequence>
<keyword evidence="3" id="KW-1185">Reference proteome</keyword>
<feature type="domain" description="EAL" evidence="1">
    <location>
        <begin position="95"/>
        <end position="351"/>
    </location>
</feature>
<evidence type="ECO:0000313" key="3">
    <source>
        <dbReference type="Proteomes" id="UP001464891"/>
    </source>
</evidence>
<dbReference type="PROSITE" id="PS50883">
    <property type="entry name" value="EAL"/>
    <property type="match status" value="1"/>
</dbReference>
<evidence type="ECO:0000313" key="2">
    <source>
        <dbReference type="EMBL" id="MEP0817097.1"/>
    </source>
</evidence>
<dbReference type="PANTHER" id="PTHR33121:SF76">
    <property type="entry name" value="SIGNALING PROTEIN"/>
    <property type="match status" value="1"/>
</dbReference>
<evidence type="ECO:0000259" key="1">
    <source>
        <dbReference type="PROSITE" id="PS50883"/>
    </source>
</evidence>
<gene>
    <name evidence="2" type="ORF">NC998_08300</name>
</gene>
<dbReference type="InterPro" id="IPR035919">
    <property type="entry name" value="EAL_sf"/>
</dbReference>
<dbReference type="PANTHER" id="PTHR33121">
    <property type="entry name" value="CYCLIC DI-GMP PHOSPHODIESTERASE PDEF"/>
    <property type="match status" value="1"/>
</dbReference>
<organism evidence="2 3">
    <name type="scientific">Trichocoleus desertorum GB2-A4</name>
    <dbReference type="NCBI Taxonomy" id="2933944"/>
    <lineage>
        <taxon>Bacteria</taxon>
        <taxon>Bacillati</taxon>
        <taxon>Cyanobacteriota</taxon>
        <taxon>Cyanophyceae</taxon>
        <taxon>Leptolyngbyales</taxon>
        <taxon>Trichocoleusaceae</taxon>
        <taxon>Trichocoleus</taxon>
    </lineage>
</organism>
<dbReference type="Gene3D" id="3.20.20.450">
    <property type="entry name" value="EAL domain"/>
    <property type="match status" value="1"/>
</dbReference>
<name>A0ABV0J5M8_9CYAN</name>
<protein>
    <submittedName>
        <fullName evidence="2">EAL domain-containing protein</fullName>
    </submittedName>
</protein>
<dbReference type="InterPro" id="IPR001633">
    <property type="entry name" value="EAL_dom"/>
</dbReference>
<comment type="caution">
    <text evidence="2">The sequence shown here is derived from an EMBL/GenBank/DDBJ whole genome shotgun (WGS) entry which is preliminary data.</text>
</comment>
<dbReference type="EMBL" id="JAMPKM010000003">
    <property type="protein sequence ID" value="MEP0817097.1"/>
    <property type="molecule type" value="Genomic_DNA"/>
</dbReference>
<dbReference type="SUPFAM" id="SSF141868">
    <property type="entry name" value="EAL domain-like"/>
    <property type="match status" value="1"/>
</dbReference>